<sequence length="291" mass="34021">MKSNKQSSNNIIVGVVIAAIFILLMRNFSLNNQFQRLQQDVNELQNDFNKVSQQLNTIIEMNSIVSDSEYRVEKQVKNDKIFAKIMVELSSNKLGSYTDLKLLYRTTYDFTKAENYDYSNESWHYTEVKNNNGKYFADFIVPFSCNYELKIAYEDNKNIDYEQLPNLDLYSKSEQVFMKGINIYRVNKSKLEFDVQIAKFKSSIDTKLLSAACNVYYDNDIVKAIDILKANEVSGRKEPRVQLEHLDGDYWFIIEEVDFSNIEKFDKSKVTIEIVLEDSIGNIYKMVRKVD</sequence>
<keyword evidence="4" id="KW-1185">Reference proteome</keyword>
<keyword evidence="2" id="KW-0812">Transmembrane</keyword>
<keyword evidence="2" id="KW-0472">Membrane</keyword>
<evidence type="ECO:0000256" key="2">
    <source>
        <dbReference type="SAM" id="Phobius"/>
    </source>
</evidence>
<feature type="transmembrane region" description="Helical" evidence="2">
    <location>
        <begin position="12"/>
        <end position="29"/>
    </location>
</feature>
<gene>
    <name evidence="3" type="ORF">SAMN02194393_02179</name>
</gene>
<reference evidence="3 4" key="1">
    <citation type="submission" date="2017-02" db="EMBL/GenBank/DDBJ databases">
        <authorList>
            <person name="Peterson S.W."/>
        </authorList>
    </citation>
    <scope>NUCLEOTIDE SEQUENCE [LARGE SCALE GENOMIC DNA]</scope>
    <source>
        <strain evidence="3 4">M1</strain>
    </source>
</reference>
<protein>
    <submittedName>
        <fullName evidence="3">Uncharacterized protein</fullName>
    </submittedName>
</protein>
<feature type="coiled-coil region" evidence="1">
    <location>
        <begin position="27"/>
        <end position="54"/>
    </location>
</feature>
<evidence type="ECO:0000256" key="1">
    <source>
        <dbReference type="SAM" id="Coils"/>
    </source>
</evidence>
<dbReference type="STRING" id="36842.SAMN02194393_02179"/>
<organism evidence="3 4">
    <name type="scientific">Maledivibacter halophilus</name>
    <dbReference type="NCBI Taxonomy" id="36842"/>
    <lineage>
        <taxon>Bacteria</taxon>
        <taxon>Bacillati</taxon>
        <taxon>Bacillota</taxon>
        <taxon>Clostridia</taxon>
        <taxon>Peptostreptococcales</taxon>
        <taxon>Caminicellaceae</taxon>
        <taxon>Maledivibacter</taxon>
    </lineage>
</organism>
<dbReference type="RefSeq" id="WP_079491595.1">
    <property type="nucleotide sequence ID" value="NZ_FUZT01000005.1"/>
</dbReference>
<dbReference type="OrthoDB" id="2080976at2"/>
<keyword evidence="2" id="KW-1133">Transmembrane helix</keyword>
<evidence type="ECO:0000313" key="4">
    <source>
        <dbReference type="Proteomes" id="UP000190285"/>
    </source>
</evidence>
<dbReference type="Proteomes" id="UP000190285">
    <property type="component" value="Unassembled WGS sequence"/>
</dbReference>
<proteinExistence type="predicted"/>
<dbReference type="AlphaFoldDB" id="A0A1T5KY44"/>
<dbReference type="EMBL" id="FUZT01000005">
    <property type="protein sequence ID" value="SKC68732.1"/>
    <property type="molecule type" value="Genomic_DNA"/>
</dbReference>
<name>A0A1T5KY44_9FIRM</name>
<keyword evidence="1" id="KW-0175">Coiled coil</keyword>
<accession>A0A1T5KY44</accession>
<evidence type="ECO:0000313" key="3">
    <source>
        <dbReference type="EMBL" id="SKC68732.1"/>
    </source>
</evidence>